<dbReference type="Gene3D" id="1.20.1280.50">
    <property type="match status" value="1"/>
</dbReference>
<keyword evidence="3" id="KW-1185">Reference proteome</keyword>
<reference evidence="2" key="2">
    <citation type="submission" date="2015-06" db="UniProtKB">
        <authorList>
            <consortium name="EnsemblMetazoa"/>
        </authorList>
    </citation>
    <scope>IDENTIFICATION</scope>
</reference>
<dbReference type="Pfam" id="PF12937">
    <property type="entry name" value="F-box-like"/>
    <property type="match status" value="1"/>
</dbReference>
<name>T1JWI3_TETUR</name>
<proteinExistence type="predicted"/>
<feature type="domain" description="F-box" evidence="1">
    <location>
        <begin position="1"/>
        <end position="46"/>
    </location>
</feature>
<accession>T1JWI3</accession>
<dbReference type="Proteomes" id="UP000015104">
    <property type="component" value="Unassembled WGS sequence"/>
</dbReference>
<dbReference type="InterPro" id="IPR036047">
    <property type="entry name" value="F-box-like_dom_sf"/>
</dbReference>
<dbReference type="SUPFAM" id="SSF52047">
    <property type="entry name" value="RNI-like"/>
    <property type="match status" value="1"/>
</dbReference>
<dbReference type="PROSITE" id="PS50181">
    <property type="entry name" value="FBOX"/>
    <property type="match status" value="1"/>
</dbReference>
<dbReference type="KEGG" id="tut:107371651"/>
<evidence type="ECO:0000259" key="1">
    <source>
        <dbReference type="PROSITE" id="PS50181"/>
    </source>
</evidence>
<dbReference type="InterPro" id="IPR001810">
    <property type="entry name" value="F-box_dom"/>
</dbReference>
<dbReference type="EnsemblMetazoa" id="tetur02g08380.1">
    <property type="protein sequence ID" value="tetur02g08380.1"/>
    <property type="gene ID" value="tetur02g08380"/>
</dbReference>
<sequence>MHLNGLPNECLLIIFRSLNDLDDLISCSKVCERWSHLIYHRLYEVKYLTGVQSYCNSYNTVYFGKSDALKEADFWELLPNVKILDIADSNGLNYEDMINILINSKSIKGLVYSPVLTKVMARYCINLEMIATRYSKTYFTDIIIHCGAKLKQLYIWYFSLRHLERFAKYLPCLERLHMDDTSGDTGWLYNGPILENLKILEISLESFDKTNIYGGFHLIDFCPTLRSAYFTIYGSSDFFFDETIKNYCLQDLVIQYEIFECGHYWPSLKNFLFKFPNLRHLAIRGNQKINDNHIKELVHMLPNLIILDVRLSFGITRESADYIAQYCREYNRFVSFYFQHDEAIRLDWPELSVSSNRICHKFDFMKNCFLKSYTELPLLMDPID</sequence>
<gene>
    <name evidence="2" type="primary">107371651</name>
</gene>
<organism evidence="2 3">
    <name type="scientific">Tetranychus urticae</name>
    <name type="common">Two-spotted spider mite</name>
    <dbReference type="NCBI Taxonomy" id="32264"/>
    <lineage>
        <taxon>Eukaryota</taxon>
        <taxon>Metazoa</taxon>
        <taxon>Ecdysozoa</taxon>
        <taxon>Arthropoda</taxon>
        <taxon>Chelicerata</taxon>
        <taxon>Arachnida</taxon>
        <taxon>Acari</taxon>
        <taxon>Acariformes</taxon>
        <taxon>Trombidiformes</taxon>
        <taxon>Prostigmata</taxon>
        <taxon>Eleutherengona</taxon>
        <taxon>Raphignathae</taxon>
        <taxon>Tetranychoidea</taxon>
        <taxon>Tetranychidae</taxon>
        <taxon>Tetranychus</taxon>
    </lineage>
</organism>
<evidence type="ECO:0000313" key="3">
    <source>
        <dbReference type="Proteomes" id="UP000015104"/>
    </source>
</evidence>
<dbReference type="OMA" id="MIATRYS"/>
<evidence type="ECO:0000313" key="2">
    <source>
        <dbReference type="EnsemblMetazoa" id="tetur02g08380.1"/>
    </source>
</evidence>
<dbReference type="OrthoDB" id="10257471at2759"/>
<dbReference type="AlphaFoldDB" id="T1JWI3"/>
<dbReference type="EMBL" id="CAEY01000813">
    <property type="status" value="NOT_ANNOTATED_CDS"/>
    <property type="molecule type" value="Genomic_DNA"/>
</dbReference>
<reference evidence="3" key="1">
    <citation type="submission" date="2011-08" db="EMBL/GenBank/DDBJ databases">
        <authorList>
            <person name="Rombauts S."/>
        </authorList>
    </citation>
    <scope>NUCLEOTIDE SEQUENCE</scope>
    <source>
        <strain evidence="3">London</strain>
    </source>
</reference>
<dbReference type="Gene3D" id="3.80.10.10">
    <property type="entry name" value="Ribonuclease Inhibitor"/>
    <property type="match status" value="1"/>
</dbReference>
<dbReference type="HOGENOM" id="CLU_029073_0_0_1"/>
<dbReference type="InterPro" id="IPR032675">
    <property type="entry name" value="LRR_dom_sf"/>
</dbReference>
<dbReference type="SUPFAM" id="SSF81383">
    <property type="entry name" value="F-box domain"/>
    <property type="match status" value="1"/>
</dbReference>
<protein>
    <recommendedName>
        <fullName evidence="1">F-box domain-containing protein</fullName>
    </recommendedName>
</protein>